<evidence type="ECO:0000313" key="2">
    <source>
        <dbReference type="Proteomes" id="UP001162060"/>
    </source>
</evidence>
<gene>
    <name evidence="1" type="ORF">PM001_LOCUS1969</name>
</gene>
<protein>
    <submittedName>
        <fullName evidence="1">Uncharacterized protein</fullName>
    </submittedName>
</protein>
<dbReference type="EMBL" id="CAKLBY020000016">
    <property type="protein sequence ID" value="CAK7899916.1"/>
    <property type="molecule type" value="Genomic_DNA"/>
</dbReference>
<dbReference type="AlphaFoldDB" id="A0AAV1T2V7"/>
<accession>A0AAV1T2V7</accession>
<comment type="caution">
    <text evidence="1">The sequence shown here is derived from an EMBL/GenBank/DDBJ whole genome shotgun (WGS) entry which is preliminary data.</text>
</comment>
<dbReference type="Proteomes" id="UP001162060">
    <property type="component" value="Unassembled WGS sequence"/>
</dbReference>
<name>A0AAV1T2V7_9STRA</name>
<organism evidence="1 2">
    <name type="scientific">Peronospora matthiolae</name>
    <dbReference type="NCBI Taxonomy" id="2874970"/>
    <lineage>
        <taxon>Eukaryota</taxon>
        <taxon>Sar</taxon>
        <taxon>Stramenopiles</taxon>
        <taxon>Oomycota</taxon>
        <taxon>Peronosporomycetes</taxon>
        <taxon>Peronosporales</taxon>
        <taxon>Peronosporaceae</taxon>
        <taxon>Peronospora</taxon>
    </lineage>
</organism>
<evidence type="ECO:0000313" key="1">
    <source>
        <dbReference type="EMBL" id="CAK7899916.1"/>
    </source>
</evidence>
<proteinExistence type="predicted"/>
<reference evidence="1" key="1">
    <citation type="submission" date="2024-01" db="EMBL/GenBank/DDBJ databases">
        <authorList>
            <person name="Webb A."/>
        </authorList>
    </citation>
    <scope>NUCLEOTIDE SEQUENCE</scope>
    <source>
        <strain evidence="1">Pm1</strain>
    </source>
</reference>
<sequence length="186" mass="20486">MYEPTSTDYLRQVYGWRSLCSQSRWAPARSGHVLSECKAGVELDDYTSGANGGRDMVLELAKKATSMLPKHRKLEKKILRGKATAASDARVKASAVSCARDFVRTTIGAQGVRRDNWILYSSASRHPVDEEPLLVRLKVLAIGADTTVILTDVYLAPRLSRTIVSYGKIERGALALIYDGDMHSVT</sequence>